<gene>
    <name evidence="1" type="ORF">KILIM_032_00440</name>
</gene>
<protein>
    <submittedName>
        <fullName evidence="1">Uncharacterized protein</fullName>
    </submittedName>
</protein>
<dbReference type="InterPro" id="IPR007253">
    <property type="entry name" value="Cell_wall-bd_2"/>
</dbReference>
<accession>K6VIU4</accession>
<dbReference type="InterPro" id="IPR009091">
    <property type="entry name" value="RCC1/BLIP-II"/>
</dbReference>
<dbReference type="OrthoDB" id="5143602at2"/>
<organism evidence="1 2">
    <name type="scientific">Kineosphaera limosa NBRC 100340</name>
    <dbReference type="NCBI Taxonomy" id="1184609"/>
    <lineage>
        <taxon>Bacteria</taxon>
        <taxon>Bacillati</taxon>
        <taxon>Actinomycetota</taxon>
        <taxon>Actinomycetes</taxon>
        <taxon>Micrococcales</taxon>
        <taxon>Dermatophilaceae</taxon>
        <taxon>Kineosphaera</taxon>
    </lineage>
</organism>
<comment type="caution">
    <text evidence="1">The sequence shown here is derived from an EMBL/GenBank/DDBJ whole genome shotgun (WGS) entry which is preliminary data.</text>
</comment>
<evidence type="ECO:0000313" key="2">
    <source>
        <dbReference type="Proteomes" id="UP000008366"/>
    </source>
</evidence>
<dbReference type="eggNOG" id="COG5184">
    <property type="taxonomic scope" value="Bacteria"/>
</dbReference>
<dbReference type="Pfam" id="PF04122">
    <property type="entry name" value="CW_binding_2"/>
    <property type="match status" value="1"/>
</dbReference>
<dbReference type="AlphaFoldDB" id="K6VIU4"/>
<dbReference type="Proteomes" id="UP000008366">
    <property type="component" value="Unassembled WGS sequence"/>
</dbReference>
<evidence type="ECO:0000313" key="1">
    <source>
        <dbReference type="EMBL" id="GAB96158.1"/>
    </source>
</evidence>
<reference evidence="1 2" key="1">
    <citation type="submission" date="2012-08" db="EMBL/GenBank/DDBJ databases">
        <title>Whole genome shotgun sequence of Kineosphaera limosa NBRC 100340.</title>
        <authorList>
            <person name="Yoshida I."/>
            <person name="Isaki S."/>
            <person name="Hosoyama A."/>
            <person name="Tsuchikane K."/>
            <person name="Katsumata H."/>
            <person name="Ando Y."/>
            <person name="Ohji S."/>
            <person name="Hamada M."/>
            <person name="Tamura T."/>
            <person name="Yamazoe A."/>
            <person name="Yamazaki S."/>
            <person name="Fujita N."/>
        </authorList>
    </citation>
    <scope>NUCLEOTIDE SEQUENCE [LARGE SCALE GENOMIC DNA]</scope>
    <source>
        <strain evidence="1 2">NBRC 100340</strain>
    </source>
</reference>
<dbReference type="Gene3D" id="2.130.10.30">
    <property type="entry name" value="Regulator of chromosome condensation 1/beta-lactamase-inhibitor protein II"/>
    <property type="match status" value="1"/>
</dbReference>
<sequence>MLGAVVLVLAGATATSGDTLATEAAPPASGALPSGATHVATADVNRPTPVRLSGDTRYDTAAAVVRWRANGEIPAGPKLRLVSGATPLLAVALGGDATPTLFVPPSGPVPASVRAAYQHVNPLTVEVVGGLSDAQVRAVVGAKRVTRVPGDPISLSWRRALNAANQGSDDQISQMPDTLFTPARVLAEAAAAAQLRDAYTVITPQRGPLPPHGDAGTFHYPEPAFWEPVAVVGGASAIPEAQRKALLRGQHELERAEFVDVAGADRYATSALLARRAYPVGARTVYLASGIGGVDAAAALSLTDGPLFLVPPCGPLPATVRDGVRDARPERVVAIGDSGVLCDELLQEAVNSTVARENLKATSMGAGCLIDEAGAVHCIGRAPQRVADQPEPATAVATGLGWAMCIITRSAQLSCSRATGQGDRTEFTTVAGPPSGVAEYAALSGDAACARGTDGSIWCHHRIDHGPPDYSYDPTPLTPVAGLPKARALVARNMAACILGTDRSVWCWGDNTPAVVGQPVVPRPTRIDLGAGFVPESIAIRDWLLVRSTEGVVRAYKYPNAPVAGAAPRLPLRARALLSNTNCYFAEPDARLICPLDSDTNRNLVDIKYGDRAADISDNYSGAKSCVVRADGSVACRSMWEGGLVTELGDGLMAPRYREAEVLGFSRSRP</sequence>
<keyword evidence="2" id="KW-1185">Reference proteome</keyword>
<proteinExistence type="predicted"/>
<name>K6VIU4_9MICO</name>
<dbReference type="SUPFAM" id="SSF50985">
    <property type="entry name" value="RCC1/BLIP-II"/>
    <property type="match status" value="1"/>
</dbReference>
<dbReference type="STRING" id="1184609.KILIM_032_00440"/>
<dbReference type="EMBL" id="BAHD01000032">
    <property type="protein sequence ID" value="GAB96158.1"/>
    <property type="molecule type" value="Genomic_DNA"/>
</dbReference>